<feature type="transmembrane region" description="Helical" evidence="6">
    <location>
        <begin position="93"/>
        <end position="112"/>
    </location>
</feature>
<keyword evidence="5 6" id="KW-0472">Membrane</keyword>
<dbReference type="PRINTS" id="PR00447">
    <property type="entry name" value="NATRESASSCMP"/>
</dbReference>
<evidence type="ECO:0000256" key="3">
    <source>
        <dbReference type="ARBA" id="ARBA00022692"/>
    </source>
</evidence>
<keyword evidence="4 6" id="KW-1133">Transmembrane helix</keyword>
<evidence type="ECO:0000256" key="6">
    <source>
        <dbReference type="SAM" id="Phobius"/>
    </source>
</evidence>
<feature type="transmembrane region" description="Helical" evidence="6">
    <location>
        <begin position="47"/>
        <end position="72"/>
    </location>
</feature>
<dbReference type="RefSeq" id="WP_144088335.1">
    <property type="nucleotide sequence ID" value="NZ_VMHE01000006.1"/>
</dbReference>
<sequence length="415" mass="43455">MNKKTKSFRDRLKEKAKAIGPGALIAASFIGPGTVSTATEAGASFGFALIWAIVFSIITTIFLQEMAARLGVVTGHGLGEAIRDQFEKPILKYSMVIVISFSIGVGCAAYLAGDLTGGALGISMMTGIPQNYIAPVIGVIILILGLTGSYKRFEKILISLIAIMSVTFLTTMIVIQPNLSEVFQGAFVPSIPSGSIVVIVALIGTTVVPYNLFMHASSAKEKWGSPADLKKARWDIILTITIGGLITIAIMVTAGAIIRGTEKAGIEALALALEPSLGGWASVFISIGMLAAGFSSAMASPLGAAYTIGGLTKWGTSFDRWQFKAIFCVVISIGIITSAIGFEPMQLILTAQALNGLILPIIAISLLIVMNNKNVMGKYVNSLKLNLIGGVIVVIVSGLGIYSLVDAVSSFMDAV</sequence>
<dbReference type="AlphaFoldDB" id="A0A556PNR2"/>
<evidence type="ECO:0000256" key="5">
    <source>
        <dbReference type="ARBA" id="ARBA00023136"/>
    </source>
</evidence>
<dbReference type="NCBIfam" id="NF037982">
    <property type="entry name" value="Nramp_1"/>
    <property type="match status" value="1"/>
</dbReference>
<evidence type="ECO:0000256" key="2">
    <source>
        <dbReference type="ARBA" id="ARBA00022448"/>
    </source>
</evidence>
<organism evidence="7 8">
    <name type="scientific">Allobacillus salarius</name>
    <dbReference type="NCBI Taxonomy" id="1955272"/>
    <lineage>
        <taxon>Bacteria</taxon>
        <taxon>Bacillati</taxon>
        <taxon>Bacillota</taxon>
        <taxon>Bacilli</taxon>
        <taxon>Bacillales</taxon>
        <taxon>Bacillaceae</taxon>
        <taxon>Allobacillus</taxon>
    </lineage>
</organism>
<dbReference type="EMBL" id="VMHE01000006">
    <property type="protein sequence ID" value="TSJ66033.1"/>
    <property type="molecule type" value="Genomic_DNA"/>
</dbReference>
<dbReference type="OrthoDB" id="9787548at2"/>
<dbReference type="Pfam" id="PF01566">
    <property type="entry name" value="Nramp"/>
    <property type="match status" value="1"/>
</dbReference>
<dbReference type="GO" id="GO:0005886">
    <property type="term" value="C:plasma membrane"/>
    <property type="evidence" value="ECO:0007669"/>
    <property type="project" value="TreeGrafter"/>
</dbReference>
<dbReference type="GO" id="GO:0005384">
    <property type="term" value="F:manganese ion transmembrane transporter activity"/>
    <property type="evidence" value="ECO:0007669"/>
    <property type="project" value="TreeGrafter"/>
</dbReference>
<evidence type="ECO:0000256" key="4">
    <source>
        <dbReference type="ARBA" id="ARBA00022989"/>
    </source>
</evidence>
<dbReference type="PANTHER" id="PTHR11706">
    <property type="entry name" value="SOLUTE CARRIER PROTEIN FAMILY 11 MEMBER"/>
    <property type="match status" value="1"/>
</dbReference>
<reference evidence="7 8" key="1">
    <citation type="submission" date="2019-07" db="EMBL/GenBank/DDBJ databases">
        <title>Allobacillus sp. nov. SKP isolated from shrimp paste of Euphausiacea.</title>
        <authorList>
            <person name="Kanchanasin P."/>
            <person name="Tanasupawat S."/>
            <person name="Shi W."/>
            <person name="Wu L."/>
            <person name="Ma J."/>
        </authorList>
    </citation>
    <scope>NUCLEOTIDE SEQUENCE [LARGE SCALE GENOMIC DNA]</scope>
    <source>
        <strain evidence="7 8">SKP4-8</strain>
    </source>
</reference>
<accession>A0A556PNR2</accession>
<dbReference type="GO" id="GO:0034755">
    <property type="term" value="P:iron ion transmembrane transport"/>
    <property type="evidence" value="ECO:0007669"/>
    <property type="project" value="TreeGrafter"/>
</dbReference>
<comment type="subcellular location">
    <subcellularLocation>
        <location evidence="1">Membrane</location>
        <topology evidence="1">Multi-pass membrane protein</topology>
    </subcellularLocation>
</comment>
<feature type="transmembrane region" description="Helical" evidence="6">
    <location>
        <begin position="278"/>
        <end position="309"/>
    </location>
</feature>
<feature type="transmembrane region" description="Helical" evidence="6">
    <location>
        <begin position="321"/>
        <end position="342"/>
    </location>
</feature>
<evidence type="ECO:0000313" key="7">
    <source>
        <dbReference type="EMBL" id="TSJ66033.1"/>
    </source>
</evidence>
<dbReference type="PANTHER" id="PTHR11706:SF33">
    <property type="entry name" value="NATURAL RESISTANCE-ASSOCIATED MACROPHAGE PROTEIN 2"/>
    <property type="match status" value="1"/>
</dbReference>
<feature type="transmembrane region" description="Helical" evidence="6">
    <location>
        <begin position="132"/>
        <end position="150"/>
    </location>
</feature>
<keyword evidence="2" id="KW-0813">Transport</keyword>
<evidence type="ECO:0000313" key="8">
    <source>
        <dbReference type="Proteomes" id="UP000316425"/>
    </source>
</evidence>
<gene>
    <name evidence="7" type="ORF">FPQ13_05565</name>
</gene>
<feature type="transmembrane region" description="Helical" evidence="6">
    <location>
        <begin position="348"/>
        <end position="371"/>
    </location>
</feature>
<dbReference type="InterPro" id="IPR001046">
    <property type="entry name" value="NRAMP_fam"/>
</dbReference>
<keyword evidence="8" id="KW-1185">Reference proteome</keyword>
<evidence type="ECO:0000256" key="1">
    <source>
        <dbReference type="ARBA" id="ARBA00004141"/>
    </source>
</evidence>
<dbReference type="GO" id="GO:0015086">
    <property type="term" value="F:cadmium ion transmembrane transporter activity"/>
    <property type="evidence" value="ECO:0007669"/>
    <property type="project" value="TreeGrafter"/>
</dbReference>
<comment type="caution">
    <text evidence="7">The sequence shown here is derived from an EMBL/GenBank/DDBJ whole genome shotgun (WGS) entry which is preliminary data.</text>
</comment>
<proteinExistence type="predicted"/>
<feature type="transmembrane region" description="Helical" evidence="6">
    <location>
        <begin position="234"/>
        <end position="258"/>
    </location>
</feature>
<keyword evidence="3 6" id="KW-0812">Transmembrane</keyword>
<name>A0A556PNR2_9BACI</name>
<feature type="transmembrane region" description="Helical" evidence="6">
    <location>
        <begin position="383"/>
        <end position="405"/>
    </location>
</feature>
<protein>
    <submittedName>
        <fullName evidence="7">Divalent metal cation transporter</fullName>
    </submittedName>
</protein>
<dbReference type="Proteomes" id="UP000316425">
    <property type="component" value="Unassembled WGS sequence"/>
</dbReference>
<feature type="transmembrane region" description="Helical" evidence="6">
    <location>
        <begin position="157"/>
        <end position="175"/>
    </location>
</feature>
<feature type="transmembrane region" description="Helical" evidence="6">
    <location>
        <begin position="195"/>
        <end position="213"/>
    </location>
</feature>